<feature type="compositionally biased region" description="Low complexity" evidence="1">
    <location>
        <begin position="168"/>
        <end position="183"/>
    </location>
</feature>
<feature type="compositionally biased region" description="Polar residues" evidence="1">
    <location>
        <begin position="297"/>
        <end position="306"/>
    </location>
</feature>
<evidence type="ECO:0008006" key="4">
    <source>
        <dbReference type="Google" id="ProtNLM"/>
    </source>
</evidence>
<sequence length="306" mass="32163">MSTESVRTYVEHSGQMIRYQANPMVPKPGPESQSLSAEKHPWTPKDQNPELPGAWVSSGGGTTPGTELRRTRGRPVPEALALSSERGRRIGTRRSRRRRAPRWARWVADRRPSGPETSDPGAGVFPGRPRPGIGGPPACAQLQPRKGRTGKTVLRDPRPPGALRRPRGAPLSSGGAGLAPGAPEFTDPGASDGPLGPRGVWAAPPEATNRNKKETESREVRGGSRGPRQQVNPRPETPGLVVGQGPGRPVDTKRAPSPQGEEHRGGDLGGSLALGQQRRGPGHLEEVGPGTAGGLTEATTSGRTGA</sequence>
<feature type="region of interest" description="Disordered" evidence="1">
    <location>
        <begin position="1"/>
        <end position="306"/>
    </location>
</feature>
<feature type="compositionally biased region" description="Basic and acidic residues" evidence="1">
    <location>
        <begin position="209"/>
        <end position="222"/>
    </location>
</feature>
<evidence type="ECO:0000313" key="2">
    <source>
        <dbReference type="EMBL" id="KAJ1136927.1"/>
    </source>
</evidence>
<gene>
    <name evidence="2" type="ORF">NDU88_003341</name>
</gene>
<organism evidence="2 3">
    <name type="scientific">Pleurodeles waltl</name>
    <name type="common">Iberian ribbed newt</name>
    <dbReference type="NCBI Taxonomy" id="8319"/>
    <lineage>
        <taxon>Eukaryota</taxon>
        <taxon>Metazoa</taxon>
        <taxon>Chordata</taxon>
        <taxon>Craniata</taxon>
        <taxon>Vertebrata</taxon>
        <taxon>Euteleostomi</taxon>
        <taxon>Amphibia</taxon>
        <taxon>Batrachia</taxon>
        <taxon>Caudata</taxon>
        <taxon>Salamandroidea</taxon>
        <taxon>Salamandridae</taxon>
        <taxon>Pleurodelinae</taxon>
        <taxon>Pleurodeles</taxon>
    </lineage>
</organism>
<comment type="caution">
    <text evidence="2">The sequence shown here is derived from an EMBL/GenBank/DDBJ whole genome shotgun (WGS) entry which is preliminary data.</text>
</comment>
<keyword evidence="3" id="KW-1185">Reference proteome</keyword>
<evidence type="ECO:0000313" key="3">
    <source>
        <dbReference type="Proteomes" id="UP001066276"/>
    </source>
</evidence>
<feature type="compositionally biased region" description="Basic residues" evidence="1">
    <location>
        <begin position="89"/>
        <end position="102"/>
    </location>
</feature>
<feature type="compositionally biased region" description="Basic and acidic residues" evidence="1">
    <location>
        <begin position="250"/>
        <end position="266"/>
    </location>
</feature>
<accession>A0AAV7QBG3</accession>
<protein>
    <recommendedName>
        <fullName evidence="4">Collagen alpha-1(I) chain-like</fullName>
    </recommendedName>
</protein>
<dbReference type="AlphaFoldDB" id="A0AAV7QBG3"/>
<name>A0AAV7QBG3_PLEWA</name>
<dbReference type="Proteomes" id="UP001066276">
    <property type="component" value="Chromosome 6"/>
</dbReference>
<dbReference type="EMBL" id="JANPWB010000010">
    <property type="protein sequence ID" value="KAJ1136927.1"/>
    <property type="molecule type" value="Genomic_DNA"/>
</dbReference>
<evidence type="ECO:0000256" key="1">
    <source>
        <dbReference type="SAM" id="MobiDB-lite"/>
    </source>
</evidence>
<proteinExistence type="predicted"/>
<reference evidence="2" key="1">
    <citation type="journal article" date="2022" name="bioRxiv">
        <title>Sequencing and chromosome-scale assembly of the giantPleurodeles waltlgenome.</title>
        <authorList>
            <person name="Brown T."/>
            <person name="Elewa A."/>
            <person name="Iarovenko S."/>
            <person name="Subramanian E."/>
            <person name="Araus A.J."/>
            <person name="Petzold A."/>
            <person name="Susuki M."/>
            <person name="Suzuki K.-i.T."/>
            <person name="Hayashi T."/>
            <person name="Toyoda A."/>
            <person name="Oliveira C."/>
            <person name="Osipova E."/>
            <person name="Leigh N.D."/>
            <person name="Simon A."/>
            <person name="Yun M.H."/>
        </authorList>
    </citation>
    <scope>NUCLEOTIDE SEQUENCE</scope>
    <source>
        <strain evidence="2">20211129_DDA</strain>
        <tissue evidence="2">Liver</tissue>
    </source>
</reference>